<keyword evidence="2" id="KW-0472">Membrane</keyword>
<accession>A0A183CLD5</accession>
<evidence type="ECO:0000256" key="1">
    <source>
        <dbReference type="SAM" id="MobiDB-lite"/>
    </source>
</evidence>
<protein>
    <submittedName>
        <fullName evidence="4">G_PROTEIN_RECEP_F2_4 domain-containing protein</fullName>
    </submittedName>
</protein>
<name>A0A183CLD5_GLOPA</name>
<evidence type="ECO:0000313" key="3">
    <source>
        <dbReference type="Proteomes" id="UP000050741"/>
    </source>
</evidence>
<proteinExistence type="predicted"/>
<feature type="region of interest" description="Disordered" evidence="1">
    <location>
        <begin position="128"/>
        <end position="163"/>
    </location>
</feature>
<dbReference type="Gene3D" id="1.20.1070.10">
    <property type="entry name" value="Rhodopsin 7-helix transmembrane proteins"/>
    <property type="match status" value="1"/>
</dbReference>
<dbReference type="Proteomes" id="UP000050741">
    <property type="component" value="Unassembled WGS sequence"/>
</dbReference>
<evidence type="ECO:0000256" key="2">
    <source>
        <dbReference type="SAM" id="Phobius"/>
    </source>
</evidence>
<dbReference type="AlphaFoldDB" id="A0A183CLD5"/>
<keyword evidence="3" id="KW-1185">Reference proteome</keyword>
<dbReference type="InterPro" id="IPR017983">
    <property type="entry name" value="GPCR_2_secretin-like_CS"/>
</dbReference>
<feature type="compositionally biased region" description="Polar residues" evidence="1">
    <location>
        <begin position="140"/>
        <end position="155"/>
    </location>
</feature>
<dbReference type="GO" id="GO:0004930">
    <property type="term" value="F:G protein-coupled receptor activity"/>
    <property type="evidence" value="ECO:0007669"/>
    <property type="project" value="InterPro"/>
</dbReference>
<keyword evidence="2" id="KW-1133">Transmembrane helix</keyword>
<keyword evidence="2" id="KW-0812">Transmembrane</keyword>
<dbReference type="WBParaSite" id="GPLIN_001369100">
    <property type="protein sequence ID" value="GPLIN_001369100"/>
    <property type="gene ID" value="GPLIN_001369100"/>
</dbReference>
<sequence length="186" mass="20423">NLQYFAIWTYCASLSYMYQGFMIAIIYCFTNREVQSVLHNCYTRHRLSHSRTPHRSSRYAPMASPYTQIRNNSSSLGANGTAAVRMGGVNGGGDCLLPPPPPHSNGTSSRMSEVGADSGTESMIISNRRSLSGTGGHGTISRTTEPMPMTLSSEPGQKENDFIDQFASPQLARRAQIVRGRRQSNQ</sequence>
<reference evidence="4" key="2">
    <citation type="submission" date="2016-06" db="UniProtKB">
        <authorList>
            <consortium name="WormBaseParasite"/>
        </authorList>
    </citation>
    <scope>IDENTIFICATION</scope>
</reference>
<reference evidence="3" key="1">
    <citation type="submission" date="2014-05" db="EMBL/GenBank/DDBJ databases">
        <title>The genome and life-stage specific transcriptomes of Globodera pallida elucidate key aspects of plant parasitism by a cyst nematode.</title>
        <authorList>
            <person name="Cotton J.A."/>
            <person name="Lilley C.J."/>
            <person name="Jones L.M."/>
            <person name="Kikuchi T."/>
            <person name="Reid A.J."/>
            <person name="Thorpe P."/>
            <person name="Tsai I.J."/>
            <person name="Beasley H."/>
            <person name="Blok V."/>
            <person name="Cock P.J.A."/>
            <person name="Van den Akker S.E."/>
            <person name="Holroyd N."/>
            <person name="Hunt M."/>
            <person name="Mantelin S."/>
            <person name="Naghra H."/>
            <person name="Pain A."/>
            <person name="Palomares-Rius J.E."/>
            <person name="Zarowiecki M."/>
            <person name="Berriman M."/>
            <person name="Jones J.T."/>
            <person name="Urwin P.E."/>
        </authorList>
    </citation>
    <scope>NUCLEOTIDE SEQUENCE [LARGE SCALE GENOMIC DNA]</scope>
    <source>
        <strain evidence="3">Lindley</strain>
    </source>
</reference>
<dbReference type="PROSITE" id="PS00650">
    <property type="entry name" value="G_PROTEIN_RECEP_F2_2"/>
    <property type="match status" value="1"/>
</dbReference>
<organism evidence="3 4">
    <name type="scientific">Globodera pallida</name>
    <name type="common">Potato cyst nematode worm</name>
    <name type="synonym">Heterodera pallida</name>
    <dbReference type="NCBI Taxonomy" id="36090"/>
    <lineage>
        <taxon>Eukaryota</taxon>
        <taxon>Metazoa</taxon>
        <taxon>Ecdysozoa</taxon>
        <taxon>Nematoda</taxon>
        <taxon>Chromadorea</taxon>
        <taxon>Rhabditida</taxon>
        <taxon>Tylenchina</taxon>
        <taxon>Tylenchomorpha</taxon>
        <taxon>Tylenchoidea</taxon>
        <taxon>Heteroderidae</taxon>
        <taxon>Heteroderinae</taxon>
        <taxon>Globodera</taxon>
    </lineage>
</organism>
<evidence type="ECO:0000313" key="4">
    <source>
        <dbReference type="WBParaSite" id="GPLIN_001369100"/>
    </source>
</evidence>
<feature type="transmembrane region" description="Helical" evidence="2">
    <location>
        <begin position="6"/>
        <end position="29"/>
    </location>
</feature>